<dbReference type="NCBIfam" id="NF045515">
    <property type="entry name" value="Glp_gephyrin"/>
    <property type="match status" value="1"/>
</dbReference>
<keyword evidence="6" id="KW-0460">Magnesium</keyword>
<protein>
    <recommendedName>
        <fullName evidence="6">Molybdopterin molybdenumtransferase</fullName>
        <ecNumber evidence="6">2.10.1.1</ecNumber>
    </recommendedName>
</protein>
<feature type="domain" description="MoaB/Mog" evidence="7">
    <location>
        <begin position="175"/>
        <end position="313"/>
    </location>
</feature>
<comment type="pathway">
    <text evidence="2 6">Cofactor biosynthesis; molybdopterin biosynthesis.</text>
</comment>
<dbReference type="SUPFAM" id="SSF53218">
    <property type="entry name" value="Molybdenum cofactor biosynthesis proteins"/>
    <property type="match status" value="1"/>
</dbReference>
<organism evidence="8 9">
    <name type="scientific">Niabella yanshanensis</name>
    <dbReference type="NCBI Taxonomy" id="577386"/>
    <lineage>
        <taxon>Bacteria</taxon>
        <taxon>Pseudomonadati</taxon>
        <taxon>Bacteroidota</taxon>
        <taxon>Chitinophagia</taxon>
        <taxon>Chitinophagales</taxon>
        <taxon>Chitinophagaceae</taxon>
        <taxon>Niabella</taxon>
    </lineage>
</organism>
<dbReference type="PANTHER" id="PTHR10192:SF5">
    <property type="entry name" value="GEPHYRIN"/>
    <property type="match status" value="1"/>
</dbReference>
<dbReference type="SUPFAM" id="SSF63867">
    <property type="entry name" value="MoeA C-terminal domain-like"/>
    <property type="match status" value="1"/>
</dbReference>
<comment type="function">
    <text evidence="1 6">Catalyzes the insertion of molybdate into adenylated molybdopterin with the concomitant release of AMP.</text>
</comment>
<dbReference type="InterPro" id="IPR005111">
    <property type="entry name" value="MoeA_C_domain_IV"/>
</dbReference>
<name>A0ABZ0W569_9BACT</name>
<evidence type="ECO:0000256" key="3">
    <source>
        <dbReference type="ARBA" id="ARBA00010763"/>
    </source>
</evidence>
<dbReference type="Pfam" id="PF00994">
    <property type="entry name" value="MoCF_biosynth"/>
    <property type="match status" value="1"/>
</dbReference>
<evidence type="ECO:0000256" key="1">
    <source>
        <dbReference type="ARBA" id="ARBA00002901"/>
    </source>
</evidence>
<evidence type="ECO:0000256" key="2">
    <source>
        <dbReference type="ARBA" id="ARBA00005046"/>
    </source>
</evidence>
<dbReference type="Pfam" id="PF03454">
    <property type="entry name" value="MoeA_C"/>
    <property type="match status" value="1"/>
</dbReference>
<proteinExistence type="inferred from homology"/>
<gene>
    <name evidence="8" type="primary">glp</name>
    <name evidence="8" type="ORF">U0035_18645</name>
</gene>
<dbReference type="InterPro" id="IPR038987">
    <property type="entry name" value="MoeA-like"/>
</dbReference>
<accession>A0ABZ0W569</accession>
<evidence type="ECO:0000313" key="9">
    <source>
        <dbReference type="Proteomes" id="UP001325680"/>
    </source>
</evidence>
<evidence type="ECO:0000256" key="4">
    <source>
        <dbReference type="ARBA" id="ARBA00023150"/>
    </source>
</evidence>
<dbReference type="InterPro" id="IPR036688">
    <property type="entry name" value="MoeA_C_domain_IV_sf"/>
</dbReference>
<evidence type="ECO:0000256" key="6">
    <source>
        <dbReference type="RuleBase" id="RU365090"/>
    </source>
</evidence>
<dbReference type="CDD" id="cd00887">
    <property type="entry name" value="MoeA"/>
    <property type="match status" value="1"/>
</dbReference>
<dbReference type="Gene3D" id="2.40.340.10">
    <property type="entry name" value="MoeA, C-terminal, domain IV"/>
    <property type="match status" value="1"/>
</dbReference>
<dbReference type="Gene3D" id="3.90.105.10">
    <property type="entry name" value="Molybdopterin biosynthesis moea protein, domain 2"/>
    <property type="match status" value="1"/>
</dbReference>
<dbReference type="Gene3D" id="3.40.980.10">
    <property type="entry name" value="MoaB/Mog-like domain"/>
    <property type="match status" value="1"/>
</dbReference>
<keyword evidence="4 6" id="KW-0501">Molybdenum cofactor biosynthesis</keyword>
<dbReference type="EC" id="2.10.1.1" evidence="6"/>
<dbReference type="EMBL" id="CP139960">
    <property type="protein sequence ID" value="WQD37694.1"/>
    <property type="molecule type" value="Genomic_DNA"/>
</dbReference>
<reference evidence="8 9" key="1">
    <citation type="submission" date="2023-12" db="EMBL/GenBank/DDBJ databases">
        <title>Genome sequencing and assembly of bacterial species from a model synthetic community.</title>
        <authorList>
            <person name="Hogle S.L."/>
        </authorList>
    </citation>
    <scope>NUCLEOTIDE SEQUENCE [LARGE SCALE GENOMIC DNA]</scope>
    <source>
        <strain evidence="8 9">HAMBI_3031</strain>
    </source>
</reference>
<dbReference type="InterPro" id="IPR036135">
    <property type="entry name" value="MoeA_linker/N_sf"/>
</dbReference>
<dbReference type="NCBIfam" id="TIGR00177">
    <property type="entry name" value="molyb_syn"/>
    <property type="match status" value="1"/>
</dbReference>
<dbReference type="PANTHER" id="PTHR10192">
    <property type="entry name" value="MOLYBDOPTERIN BIOSYNTHESIS PROTEIN"/>
    <property type="match status" value="1"/>
</dbReference>
<dbReference type="Pfam" id="PF03453">
    <property type="entry name" value="MoeA_N"/>
    <property type="match status" value="1"/>
</dbReference>
<dbReference type="SUPFAM" id="SSF63882">
    <property type="entry name" value="MoeA N-terminal region -like"/>
    <property type="match status" value="1"/>
</dbReference>
<dbReference type="InterPro" id="IPR001453">
    <property type="entry name" value="MoaB/Mog_dom"/>
</dbReference>
<sequence length="392" mass="41832">MISVATARELVTDNTVCLAPVTIPLKDSLGKALAGDIIAHADVPAFAQSAMDGYAFSFEDWHKESALKISGEMAAGAGEEKLVAKGEAIRIFTGAPVPSSVNTVVMQEKTRMVPDGLLIEDELLIRGANIRPAGSEIKKGELALKAGNQLTPAAIGFLAGIGLSRVTVYPDPAITVIITGDELQEPGEPLGYGQVYESNSYTLSAALANVGLSDVQVVQVKDNAQELTSAMERALKGSDLVLLTGGVSVGDYDFVIKAAADCKVQTVFHKIKQRPGKPLFFGKKGPAIIFGLPGNPSSVLTCFYMYVLPALELLTQRPLSLKTRQVPLVNSYTKQHALTHFLKGWYDGAGVRILDAQESYRLSSFAQANCLAELGVEARLYSEGEDVVIHLL</sequence>
<evidence type="ECO:0000256" key="5">
    <source>
        <dbReference type="ARBA" id="ARBA00047317"/>
    </source>
</evidence>
<dbReference type="Proteomes" id="UP001325680">
    <property type="component" value="Chromosome"/>
</dbReference>
<keyword evidence="9" id="KW-1185">Reference proteome</keyword>
<comment type="similarity">
    <text evidence="3 6">Belongs to the MoeA family.</text>
</comment>
<keyword evidence="6" id="KW-0808">Transferase</keyword>
<dbReference type="InterPro" id="IPR005110">
    <property type="entry name" value="MoeA_linker/N"/>
</dbReference>
<dbReference type="SMART" id="SM00852">
    <property type="entry name" value="MoCF_biosynth"/>
    <property type="match status" value="1"/>
</dbReference>
<evidence type="ECO:0000259" key="7">
    <source>
        <dbReference type="SMART" id="SM00852"/>
    </source>
</evidence>
<comment type="cofactor">
    <cofactor evidence="6">
        <name>Mg(2+)</name>
        <dbReference type="ChEBI" id="CHEBI:18420"/>
    </cofactor>
</comment>
<keyword evidence="6" id="KW-0479">Metal-binding</keyword>
<keyword evidence="6" id="KW-0500">Molybdenum</keyword>
<evidence type="ECO:0000313" key="8">
    <source>
        <dbReference type="EMBL" id="WQD37694.1"/>
    </source>
</evidence>
<comment type="catalytic activity">
    <reaction evidence="5">
        <text>adenylyl-molybdopterin + molybdate = Mo-molybdopterin + AMP + H(+)</text>
        <dbReference type="Rhea" id="RHEA:35047"/>
        <dbReference type="ChEBI" id="CHEBI:15378"/>
        <dbReference type="ChEBI" id="CHEBI:36264"/>
        <dbReference type="ChEBI" id="CHEBI:62727"/>
        <dbReference type="ChEBI" id="CHEBI:71302"/>
        <dbReference type="ChEBI" id="CHEBI:456215"/>
        <dbReference type="EC" id="2.10.1.1"/>
    </reaction>
</comment>
<dbReference type="RefSeq" id="WP_114791529.1">
    <property type="nucleotide sequence ID" value="NZ_CP139960.1"/>
</dbReference>
<dbReference type="Gene3D" id="2.170.190.11">
    <property type="entry name" value="Molybdopterin biosynthesis moea protein, domain 3"/>
    <property type="match status" value="1"/>
</dbReference>
<dbReference type="InterPro" id="IPR036425">
    <property type="entry name" value="MoaB/Mog-like_dom_sf"/>
</dbReference>